<dbReference type="Gene3D" id="3.40.50.150">
    <property type="entry name" value="Vaccinia Virus protein VP39"/>
    <property type="match status" value="1"/>
</dbReference>
<dbReference type="STRING" id="946362.F2UBR2"/>
<dbReference type="PANTHER" id="PTHR46098:SF1">
    <property type="entry name" value="TRNA (CYTOSINE(38)-C(5))-METHYLTRANSFERASE"/>
    <property type="match status" value="1"/>
</dbReference>
<feature type="compositionally biased region" description="Low complexity" evidence="6">
    <location>
        <begin position="323"/>
        <end position="364"/>
    </location>
</feature>
<keyword evidence="1 4" id="KW-0489">Methyltransferase</keyword>
<evidence type="ECO:0000313" key="8">
    <source>
        <dbReference type="Proteomes" id="UP000007799"/>
    </source>
</evidence>
<dbReference type="GO" id="GO:0008168">
    <property type="term" value="F:methyltransferase activity"/>
    <property type="evidence" value="ECO:0007669"/>
    <property type="project" value="UniProtKB-KW"/>
</dbReference>
<dbReference type="OrthoDB" id="414133at2759"/>
<evidence type="ECO:0000313" key="7">
    <source>
        <dbReference type="EMBL" id="EGD73928.1"/>
    </source>
</evidence>
<dbReference type="InterPro" id="IPR050750">
    <property type="entry name" value="C5-MTase"/>
</dbReference>
<accession>F2UBR2</accession>
<dbReference type="PRINTS" id="PR00105">
    <property type="entry name" value="C5METTRFRASE"/>
</dbReference>
<dbReference type="GeneID" id="16074068"/>
<evidence type="ECO:0008006" key="9">
    <source>
        <dbReference type="Google" id="ProtNLM"/>
    </source>
</evidence>
<evidence type="ECO:0000256" key="5">
    <source>
        <dbReference type="RuleBase" id="RU000416"/>
    </source>
</evidence>
<sequence>MSKMDADGDGGDGTTQPLRVLEFYSGIGGMHAALKVADPTARVLRAFDINDTANKVYRHNFPETPVWQRLIESIPRERFEGKLQADMYLMSPPCQPFTRTGKQQGIEDKRSTSLRFILDLITTMKTPPRYILVENVKGFESSNARQPLISALQSRDYSFQEFILSPDQFGIPNSRLRYFLVAVRAPLQLPSPPTGTVLYHIPTLGGAFADGYSPQIAAHSFLPPAPQQVPGVPPVRPWTLRPVRAVGAYLSADEGEIAANLVPMKVVLRHGQLFDIVDATSHRTMCFTKAYSHYAEGTGSVVLGAKDATLEACARVFAEVEASKAQPPQPQQSSPPQSHQSSPPQPQQSQPSSSSASASASSKPSDVERPRKQAKKHEGAHDDGDDDDDSHGDDGDDMNEVQEGEGTSTVTAEATATQPTLAATDTAAVAVHTTATTNTVSTTCIDASEALGALRLRWFTPREMLTIHGFADTYTVPADVTAKQMRRCIGNGLNVVVVAELIKFMLASNPAA</sequence>
<dbReference type="Gene3D" id="3.90.120.10">
    <property type="entry name" value="DNA Methylase, subunit A, domain 2"/>
    <property type="match status" value="2"/>
</dbReference>
<feature type="active site" evidence="4">
    <location>
        <position position="94"/>
    </location>
</feature>
<evidence type="ECO:0000256" key="4">
    <source>
        <dbReference type="PROSITE-ProRule" id="PRU01016"/>
    </source>
</evidence>
<keyword evidence="8" id="KW-1185">Reference proteome</keyword>
<dbReference type="FunCoup" id="F2UBR2">
    <property type="interactions" value="1398"/>
</dbReference>
<evidence type="ECO:0000256" key="6">
    <source>
        <dbReference type="SAM" id="MobiDB-lite"/>
    </source>
</evidence>
<keyword evidence="2 4" id="KW-0808">Transferase</keyword>
<dbReference type="KEGG" id="sre:PTSG_05624"/>
<dbReference type="InterPro" id="IPR001525">
    <property type="entry name" value="C5_MeTfrase"/>
</dbReference>
<dbReference type="AlphaFoldDB" id="F2UBR2"/>
<dbReference type="SUPFAM" id="SSF53335">
    <property type="entry name" value="S-adenosyl-L-methionine-dependent methyltransferases"/>
    <property type="match status" value="1"/>
</dbReference>
<dbReference type="Proteomes" id="UP000007799">
    <property type="component" value="Unassembled WGS sequence"/>
</dbReference>
<gene>
    <name evidence="7" type="ORF">PTSG_05624</name>
</gene>
<proteinExistence type="inferred from homology"/>
<dbReference type="NCBIfam" id="TIGR00675">
    <property type="entry name" value="dcm"/>
    <property type="match status" value="1"/>
</dbReference>
<comment type="similarity">
    <text evidence="4 5">Belongs to the class I-like SAM-binding methyltransferase superfamily. C5-methyltransferase family.</text>
</comment>
<evidence type="ECO:0000256" key="1">
    <source>
        <dbReference type="ARBA" id="ARBA00022603"/>
    </source>
</evidence>
<evidence type="ECO:0000256" key="3">
    <source>
        <dbReference type="ARBA" id="ARBA00022691"/>
    </source>
</evidence>
<feature type="compositionally biased region" description="Acidic residues" evidence="6">
    <location>
        <begin position="383"/>
        <end position="403"/>
    </location>
</feature>
<feature type="region of interest" description="Disordered" evidence="6">
    <location>
        <begin position="321"/>
        <end position="413"/>
    </location>
</feature>
<dbReference type="PANTHER" id="PTHR46098">
    <property type="entry name" value="TRNA (CYTOSINE(38)-C(5))-METHYLTRANSFERASE"/>
    <property type="match status" value="1"/>
</dbReference>
<name>F2UBR2_SALR5</name>
<reference evidence="7" key="1">
    <citation type="submission" date="2009-08" db="EMBL/GenBank/DDBJ databases">
        <title>Annotation of Salpingoeca rosetta.</title>
        <authorList>
            <consortium name="The Broad Institute Genome Sequencing Platform"/>
            <person name="Russ C."/>
            <person name="Cuomo C."/>
            <person name="Burger G."/>
            <person name="Gray M.W."/>
            <person name="Holland P.W.H."/>
            <person name="King N."/>
            <person name="Lang F.B.F."/>
            <person name="Roger A.J."/>
            <person name="Ruiz-Trillo I."/>
            <person name="Young S.K."/>
            <person name="Zeng Q."/>
            <person name="Gargeya S."/>
            <person name="Alvarado L."/>
            <person name="Berlin A."/>
            <person name="Chapman S.B."/>
            <person name="Chen Z."/>
            <person name="Freedman E."/>
            <person name="Gellesch M."/>
            <person name="Goldberg J."/>
            <person name="Griggs A."/>
            <person name="Gujja S."/>
            <person name="Heilman E."/>
            <person name="Heiman D."/>
            <person name="Howarth C."/>
            <person name="Mehta T."/>
            <person name="Neiman D."/>
            <person name="Pearson M."/>
            <person name="Roberts A."/>
            <person name="Saif S."/>
            <person name="Shea T."/>
            <person name="Shenoy N."/>
            <person name="Sisk P."/>
            <person name="Stolte C."/>
            <person name="Sykes S."/>
            <person name="White J."/>
            <person name="Yandava C."/>
            <person name="Haas B."/>
            <person name="Nusbaum C."/>
            <person name="Birren B."/>
        </authorList>
    </citation>
    <scope>NUCLEOTIDE SEQUENCE [LARGE SCALE GENOMIC DNA]</scope>
    <source>
        <strain evidence="7">ATCC 50818</strain>
    </source>
</reference>
<dbReference type="GO" id="GO:0032259">
    <property type="term" value="P:methylation"/>
    <property type="evidence" value="ECO:0007669"/>
    <property type="project" value="UniProtKB-KW"/>
</dbReference>
<dbReference type="EMBL" id="GL832967">
    <property type="protein sequence ID" value="EGD73928.1"/>
    <property type="molecule type" value="Genomic_DNA"/>
</dbReference>
<keyword evidence="3 4" id="KW-0949">S-adenosyl-L-methionine</keyword>
<protein>
    <recommendedName>
        <fullName evidence="9">S-adenosyl-L-methionine-dependent methyltransferase</fullName>
    </recommendedName>
</protein>
<organism evidence="8">
    <name type="scientific">Salpingoeca rosetta (strain ATCC 50818 / BSB-021)</name>
    <dbReference type="NCBI Taxonomy" id="946362"/>
    <lineage>
        <taxon>Eukaryota</taxon>
        <taxon>Choanoflagellata</taxon>
        <taxon>Craspedida</taxon>
        <taxon>Salpingoecidae</taxon>
        <taxon>Salpingoeca</taxon>
    </lineage>
</organism>
<dbReference type="PROSITE" id="PS51679">
    <property type="entry name" value="SAM_MT_C5"/>
    <property type="match status" value="1"/>
</dbReference>
<dbReference type="InParanoid" id="F2UBR2"/>
<dbReference type="RefSeq" id="XP_004993491.1">
    <property type="nucleotide sequence ID" value="XM_004993434.1"/>
</dbReference>
<evidence type="ECO:0000256" key="2">
    <source>
        <dbReference type="ARBA" id="ARBA00022679"/>
    </source>
</evidence>
<feature type="compositionally biased region" description="Basic and acidic residues" evidence="6">
    <location>
        <begin position="365"/>
        <end position="382"/>
    </location>
</feature>
<dbReference type="Pfam" id="PF00145">
    <property type="entry name" value="DNA_methylase"/>
    <property type="match status" value="2"/>
</dbReference>
<dbReference type="GO" id="GO:0005634">
    <property type="term" value="C:nucleus"/>
    <property type="evidence" value="ECO:0007669"/>
    <property type="project" value="TreeGrafter"/>
</dbReference>
<dbReference type="eggNOG" id="KOG0919">
    <property type="taxonomic scope" value="Eukaryota"/>
</dbReference>
<dbReference type="InterPro" id="IPR029063">
    <property type="entry name" value="SAM-dependent_MTases_sf"/>
</dbReference>